<dbReference type="InterPro" id="IPR010982">
    <property type="entry name" value="Lambda_DNA-bd_dom_sf"/>
</dbReference>
<dbReference type="GO" id="GO:0003677">
    <property type="term" value="F:DNA binding"/>
    <property type="evidence" value="ECO:0007669"/>
    <property type="project" value="UniProtKB-KW"/>
</dbReference>
<dbReference type="Gene3D" id="1.10.260.40">
    <property type="entry name" value="lambda repressor-like DNA-binding domains"/>
    <property type="match status" value="1"/>
</dbReference>
<evidence type="ECO:0000256" key="3">
    <source>
        <dbReference type="ARBA" id="ARBA00023163"/>
    </source>
</evidence>
<accession>A0A9E7D0C9</accession>
<accession>T0BUP5</accession>
<dbReference type="SMART" id="SM00530">
    <property type="entry name" value="HTH_XRE"/>
    <property type="match status" value="1"/>
</dbReference>
<dbReference type="InterPro" id="IPR001387">
    <property type="entry name" value="Cro/C1-type_HTH"/>
</dbReference>
<dbReference type="InterPro" id="IPR050807">
    <property type="entry name" value="TransReg_Diox_bact_type"/>
</dbReference>
<dbReference type="InterPro" id="IPR014710">
    <property type="entry name" value="RmlC-like_jellyroll"/>
</dbReference>
<dbReference type="eggNOG" id="COG1396">
    <property type="taxonomic scope" value="Bacteria"/>
</dbReference>
<dbReference type="CDD" id="cd00093">
    <property type="entry name" value="HTH_XRE"/>
    <property type="match status" value="1"/>
</dbReference>
<dbReference type="CDD" id="cd02209">
    <property type="entry name" value="cupin_XRE_C"/>
    <property type="match status" value="1"/>
</dbReference>
<dbReference type="Proteomes" id="UP000829401">
    <property type="component" value="Chromosome"/>
</dbReference>
<dbReference type="AlphaFoldDB" id="T0BUP5"/>
<keyword evidence="5" id="KW-1185">Reference proteome</keyword>
<reference evidence="5" key="1">
    <citation type="journal article" date="2022" name="G3 (Bethesda)">
        <title>Unveiling the complete genome sequence of Alicyclobacillus acidoterrestris DSM 3922T, a taint-producing strain.</title>
        <authorList>
            <person name="Leonardo I.C."/>
            <person name="Barreto Crespo M.T."/>
            <person name="Gaspar F.B."/>
        </authorList>
    </citation>
    <scope>NUCLEOTIDE SEQUENCE [LARGE SCALE GENOMIC DNA]</scope>
    <source>
        <strain evidence="5">DSM 3922</strain>
    </source>
</reference>
<keyword evidence="2" id="KW-0238">DNA-binding</keyword>
<dbReference type="GO" id="GO:0003700">
    <property type="term" value="F:DNA-binding transcription factor activity"/>
    <property type="evidence" value="ECO:0007669"/>
    <property type="project" value="TreeGrafter"/>
</dbReference>
<dbReference type="STRING" id="1356854.N007_11570"/>
<dbReference type="PANTHER" id="PTHR46797">
    <property type="entry name" value="HTH-TYPE TRANSCRIPTIONAL REGULATOR"/>
    <property type="match status" value="1"/>
</dbReference>
<keyword evidence="1" id="KW-0805">Transcription regulation</keyword>
<evidence type="ECO:0000256" key="2">
    <source>
        <dbReference type="ARBA" id="ARBA00023125"/>
    </source>
</evidence>
<proteinExistence type="predicted"/>
<dbReference type="KEGG" id="aaco:K1I37_03800"/>
<dbReference type="Pfam" id="PF01381">
    <property type="entry name" value="HTH_3"/>
    <property type="match status" value="1"/>
</dbReference>
<dbReference type="PROSITE" id="PS50943">
    <property type="entry name" value="HTH_CROC1"/>
    <property type="match status" value="1"/>
</dbReference>
<dbReference type="SUPFAM" id="SSF51182">
    <property type="entry name" value="RmlC-like cupins"/>
    <property type="match status" value="1"/>
</dbReference>
<dbReference type="Gene3D" id="2.60.120.10">
    <property type="entry name" value="Jelly Rolls"/>
    <property type="match status" value="1"/>
</dbReference>
<dbReference type="Pfam" id="PF07883">
    <property type="entry name" value="Cupin_2"/>
    <property type="match status" value="1"/>
</dbReference>
<organism evidence="4 5">
    <name type="scientific">Alicyclobacillus acidoterrestris (strain ATCC 49025 / DSM 3922 / CIP 106132 / NCIMB 13137 / GD3B)</name>
    <dbReference type="NCBI Taxonomy" id="1356854"/>
    <lineage>
        <taxon>Bacteria</taxon>
        <taxon>Bacillati</taxon>
        <taxon>Bacillota</taxon>
        <taxon>Bacilli</taxon>
        <taxon>Bacillales</taxon>
        <taxon>Alicyclobacillaceae</taxon>
        <taxon>Alicyclobacillus</taxon>
    </lineage>
</organism>
<sequence>MEAENLTRHIGYVLRSLRKERRLTLDDLANLTGVSKPMLSQIERGESNPTVVTLWKIASGLQVPFSIFLQGHEAPHATIIRQADQPIVLDDGGNYVVQNLLAIRHPQPTDLFASRLLSGCAHVAEPHGADVTEGVWVKHGELTLLLGDERIALHEGDALHFQANLEHTYVNTGNSPCEFLVLLVYKNRPDASSDH</sequence>
<dbReference type="RefSeq" id="WP_021297362.1">
    <property type="nucleotide sequence ID" value="NZ_AURB01000151.1"/>
</dbReference>
<dbReference type="InterPro" id="IPR011051">
    <property type="entry name" value="RmlC_Cupin_sf"/>
</dbReference>
<dbReference type="EMBL" id="CP080467">
    <property type="protein sequence ID" value="UNO49672.1"/>
    <property type="molecule type" value="Genomic_DNA"/>
</dbReference>
<name>T0BUP5_ALIAG</name>
<dbReference type="OrthoDB" id="9781521at2"/>
<gene>
    <name evidence="4" type="ORF">K1I37_03800</name>
</gene>
<evidence type="ECO:0000313" key="5">
    <source>
        <dbReference type="Proteomes" id="UP000829401"/>
    </source>
</evidence>
<protein>
    <submittedName>
        <fullName evidence="4">XRE family transcriptional regulator</fullName>
    </submittedName>
</protein>
<dbReference type="GO" id="GO:0005829">
    <property type="term" value="C:cytosol"/>
    <property type="evidence" value="ECO:0007669"/>
    <property type="project" value="TreeGrafter"/>
</dbReference>
<keyword evidence="3" id="KW-0804">Transcription</keyword>
<dbReference type="SUPFAM" id="SSF47413">
    <property type="entry name" value="lambda repressor-like DNA-binding domains"/>
    <property type="match status" value="1"/>
</dbReference>
<evidence type="ECO:0000313" key="4">
    <source>
        <dbReference type="EMBL" id="UNO49672.1"/>
    </source>
</evidence>
<dbReference type="eggNOG" id="COG1917">
    <property type="taxonomic scope" value="Bacteria"/>
</dbReference>
<dbReference type="InterPro" id="IPR013096">
    <property type="entry name" value="Cupin_2"/>
</dbReference>
<dbReference type="PANTHER" id="PTHR46797:SF23">
    <property type="entry name" value="HTH-TYPE TRANSCRIPTIONAL REGULATOR SUTR"/>
    <property type="match status" value="1"/>
</dbReference>
<evidence type="ECO:0000256" key="1">
    <source>
        <dbReference type="ARBA" id="ARBA00023015"/>
    </source>
</evidence>